<evidence type="ECO:0000256" key="2">
    <source>
        <dbReference type="ARBA" id="ARBA00023143"/>
    </source>
</evidence>
<dbReference type="HOGENOM" id="CLU_066395_0_0_5"/>
<protein>
    <recommendedName>
        <fullName evidence="3">Flagellin</fullName>
    </recommendedName>
</protein>
<dbReference type="NCBIfam" id="NF004669">
    <property type="entry name" value="PRK06008.1"/>
    <property type="match status" value="1"/>
</dbReference>
<keyword evidence="6" id="KW-0282">Flagellum</keyword>
<dbReference type="KEGG" id="msl:Msil_0044"/>
<dbReference type="Proteomes" id="UP000002257">
    <property type="component" value="Chromosome"/>
</dbReference>
<feature type="domain" description="Flagellin N-terminal" evidence="4">
    <location>
        <begin position="5"/>
        <end position="139"/>
    </location>
</feature>
<proteinExistence type="inferred from homology"/>
<comment type="similarity">
    <text evidence="1 3">Belongs to the bacterial flagellin family.</text>
</comment>
<name>B8EL32_METSB</name>
<dbReference type="Pfam" id="PF00700">
    <property type="entry name" value="Flagellin_C"/>
    <property type="match status" value="1"/>
</dbReference>
<keyword evidence="6" id="KW-0969">Cilium</keyword>
<keyword evidence="3" id="KW-0964">Secreted</keyword>
<evidence type="ECO:0000256" key="1">
    <source>
        <dbReference type="ARBA" id="ARBA00005709"/>
    </source>
</evidence>
<organism evidence="6 7">
    <name type="scientific">Methylocella silvestris (strain DSM 15510 / CIP 108128 / LMG 27833 / NCIMB 13906 / BL2)</name>
    <dbReference type="NCBI Taxonomy" id="395965"/>
    <lineage>
        <taxon>Bacteria</taxon>
        <taxon>Pseudomonadati</taxon>
        <taxon>Pseudomonadota</taxon>
        <taxon>Alphaproteobacteria</taxon>
        <taxon>Hyphomicrobiales</taxon>
        <taxon>Beijerinckiaceae</taxon>
        <taxon>Methylocella</taxon>
    </lineage>
</organism>
<comment type="subcellular location">
    <subcellularLocation>
        <location evidence="3">Secreted</location>
    </subcellularLocation>
    <subcellularLocation>
        <location evidence="3">Bacterial flagellum</location>
    </subcellularLocation>
</comment>
<reference evidence="6 7" key="1">
    <citation type="journal article" date="2010" name="J. Bacteriol.">
        <title>Complete genome sequence of the aerobic facultative methanotroph Methylocella silvestris BL2.</title>
        <authorList>
            <person name="Chen Y."/>
            <person name="Crombie A."/>
            <person name="Rahman M.T."/>
            <person name="Dedysh S.N."/>
            <person name="Liesack W."/>
            <person name="Stott M.B."/>
            <person name="Alam M."/>
            <person name="Theisen A.R."/>
            <person name="Murrell J.C."/>
            <person name="Dunfield P.F."/>
        </authorList>
    </citation>
    <scope>NUCLEOTIDE SEQUENCE [LARGE SCALE GENOMIC DNA]</scope>
    <source>
        <strain evidence="7">DSM 15510 / CIP 108128 / LMG 27833 / NCIMB 13906 / BL2</strain>
    </source>
</reference>
<dbReference type="STRING" id="395965.Msil_0044"/>
<dbReference type="EMBL" id="CP001280">
    <property type="protein sequence ID" value="ACK49027.1"/>
    <property type="molecule type" value="Genomic_DNA"/>
</dbReference>
<dbReference type="Pfam" id="PF00669">
    <property type="entry name" value="Flagellin_N"/>
    <property type="match status" value="1"/>
</dbReference>
<keyword evidence="2 3" id="KW-0975">Bacterial flagellum</keyword>
<comment type="function">
    <text evidence="3">Flagellin is the subunit protein which polymerizes to form the filaments of bacterial flagella.</text>
</comment>
<evidence type="ECO:0000313" key="6">
    <source>
        <dbReference type="EMBL" id="ACK49027.1"/>
    </source>
</evidence>
<dbReference type="RefSeq" id="WP_012589097.1">
    <property type="nucleotide sequence ID" value="NC_011666.1"/>
</dbReference>
<dbReference type="GO" id="GO:0005198">
    <property type="term" value="F:structural molecule activity"/>
    <property type="evidence" value="ECO:0007669"/>
    <property type="project" value="UniProtKB-UniRule"/>
</dbReference>
<dbReference type="eggNOG" id="COG1344">
    <property type="taxonomic scope" value="Bacteria"/>
</dbReference>
<sequence>MSSYISTQSISSSLRQSVLKMQAELSSAQTEAATGNHADIGLSLASKTGQSVSLQAQAAMLQTLSETNSIALTRMNMIQNQLGDLQSGAQSLLNSLLSTNGSAQNAATIEASGADNLKGLIASLNSTLNGDYLFAGINTATAPLTDYYATGASSKTAVDAAFSTAFGMSQTSSSVAGISASAMQDFLDGPFAALFQGSNWTNDWSSASDEAIASSISPGGAVISSVSANQSAFRDLAEAYTMLSDLGGEKYSQATYDVLVGKARDLLTDGISALSDAQAGLGVAQSSVSDANTQMSLQMNILSSQIGNLESINGYEVQVRISDLQTQIQTAYSLTSHLQDLSLVKYL</sequence>
<dbReference type="InterPro" id="IPR001029">
    <property type="entry name" value="Flagellin_N"/>
</dbReference>
<keyword evidence="6" id="KW-0966">Cell projection</keyword>
<dbReference type="InterPro" id="IPR046358">
    <property type="entry name" value="Flagellin_C"/>
</dbReference>
<feature type="domain" description="Flagellin C-terminal" evidence="5">
    <location>
        <begin position="268"/>
        <end position="347"/>
    </location>
</feature>
<evidence type="ECO:0000256" key="3">
    <source>
        <dbReference type="RuleBase" id="RU362073"/>
    </source>
</evidence>
<evidence type="ECO:0000313" key="7">
    <source>
        <dbReference type="Proteomes" id="UP000002257"/>
    </source>
</evidence>
<evidence type="ECO:0000259" key="4">
    <source>
        <dbReference type="Pfam" id="PF00669"/>
    </source>
</evidence>
<gene>
    <name evidence="6" type="ordered locus">Msil_0044</name>
</gene>
<accession>B8EL32</accession>
<dbReference type="GO" id="GO:0005576">
    <property type="term" value="C:extracellular region"/>
    <property type="evidence" value="ECO:0007669"/>
    <property type="project" value="UniProtKB-SubCell"/>
</dbReference>
<dbReference type="SUPFAM" id="SSF64518">
    <property type="entry name" value="Phase 1 flagellin"/>
    <property type="match status" value="1"/>
</dbReference>
<evidence type="ECO:0000259" key="5">
    <source>
        <dbReference type="Pfam" id="PF00700"/>
    </source>
</evidence>
<keyword evidence="7" id="KW-1185">Reference proteome</keyword>
<dbReference type="AlphaFoldDB" id="B8EL32"/>
<dbReference type="GO" id="GO:0009288">
    <property type="term" value="C:bacterial-type flagellum"/>
    <property type="evidence" value="ECO:0007669"/>
    <property type="project" value="UniProtKB-SubCell"/>
</dbReference>